<keyword evidence="5 6" id="KW-0472">Membrane</keyword>
<keyword evidence="3 6" id="KW-0812">Transmembrane</keyword>
<dbReference type="KEGG" id="slia:HA039_14715"/>
<evidence type="ECO:0000256" key="5">
    <source>
        <dbReference type="ARBA" id="ARBA00023136"/>
    </source>
</evidence>
<feature type="transmembrane region" description="Helical" evidence="6">
    <location>
        <begin position="60"/>
        <end position="80"/>
    </location>
</feature>
<evidence type="ECO:0000313" key="9">
    <source>
        <dbReference type="EMBL" id="QIQ03421.1"/>
    </source>
</evidence>
<evidence type="ECO:0000256" key="1">
    <source>
        <dbReference type="ARBA" id="ARBA00004141"/>
    </source>
</evidence>
<feature type="compositionally biased region" description="Basic and acidic residues" evidence="7">
    <location>
        <begin position="250"/>
        <end position="264"/>
    </location>
</feature>
<dbReference type="PANTHER" id="PTHR30177">
    <property type="entry name" value="GLYCINE BETAINE/L-PROLINE TRANSPORT SYSTEM PERMEASE PROTEIN PROW"/>
    <property type="match status" value="1"/>
</dbReference>
<dbReference type="PANTHER" id="PTHR30177:SF4">
    <property type="entry name" value="OSMOPROTECTANT IMPORT PERMEASE PROTEIN OSMW"/>
    <property type="match status" value="1"/>
</dbReference>
<comment type="subcellular location">
    <subcellularLocation>
        <location evidence="6">Cell membrane</location>
        <topology evidence="6">Multi-pass membrane protein</topology>
    </subcellularLocation>
    <subcellularLocation>
        <location evidence="1">Membrane</location>
        <topology evidence="1">Multi-pass membrane protein</topology>
    </subcellularLocation>
</comment>
<gene>
    <name evidence="9" type="ORF">HA039_14715</name>
</gene>
<evidence type="ECO:0000256" key="6">
    <source>
        <dbReference type="RuleBase" id="RU363032"/>
    </source>
</evidence>
<evidence type="ECO:0000256" key="3">
    <source>
        <dbReference type="ARBA" id="ARBA00022692"/>
    </source>
</evidence>
<feature type="region of interest" description="Disordered" evidence="7">
    <location>
        <begin position="221"/>
        <end position="264"/>
    </location>
</feature>
<keyword evidence="2 6" id="KW-0813">Transport</keyword>
<feature type="transmembrane region" description="Helical" evidence="6">
    <location>
        <begin position="190"/>
        <end position="211"/>
    </location>
</feature>
<comment type="similarity">
    <text evidence="6">Belongs to the binding-protein-dependent transport system permease family.</text>
</comment>
<dbReference type="Proteomes" id="UP000501179">
    <property type="component" value="Chromosome"/>
</dbReference>
<organism evidence="9 10">
    <name type="scientific">Streptomyces liangshanensis</name>
    <dbReference type="NCBI Taxonomy" id="2717324"/>
    <lineage>
        <taxon>Bacteria</taxon>
        <taxon>Bacillati</taxon>
        <taxon>Actinomycetota</taxon>
        <taxon>Actinomycetes</taxon>
        <taxon>Kitasatosporales</taxon>
        <taxon>Streptomycetaceae</taxon>
        <taxon>Streptomyces</taxon>
    </lineage>
</organism>
<protein>
    <submittedName>
        <fullName evidence="9">ABC transporter permease</fullName>
    </submittedName>
</protein>
<dbReference type="CDD" id="cd06261">
    <property type="entry name" value="TM_PBP2"/>
    <property type="match status" value="1"/>
</dbReference>
<dbReference type="AlphaFoldDB" id="A0A6G9GZN0"/>
<dbReference type="GO" id="GO:0005886">
    <property type="term" value="C:plasma membrane"/>
    <property type="evidence" value="ECO:0007669"/>
    <property type="project" value="UniProtKB-SubCell"/>
</dbReference>
<dbReference type="GO" id="GO:0055085">
    <property type="term" value="P:transmembrane transport"/>
    <property type="evidence" value="ECO:0007669"/>
    <property type="project" value="InterPro"/>
</dbReference>
<dbReference type="InterPro" id="IPR035906">
    <property type="entry name" value="MetI-like_sf"/>
</dbReference>
<dbReference type="GO" id="GO:0031460">
    <property type="term" value="P:glycine betaine transport"/>
    <property type="evidence" value="ECO:0007669"/>
    <property type="project" value="TreeGrafter"/>
</dbReference>
<evidence type="ECO:0000256" key="7">
    <source>
        <dbReference type="SAM" id="MobiDB-lite"/>
    </source>
</evidence>
<evidence type="ECO:0000256" key="2">
    <source>
        <dbReference type="ARBA" id="ARBA00022448"/>
    </source>
</evidence>
<name>A0A6G9GZN0_9ACTN</name>
<dbReference type="EMBL" id="CP050177">
    <property type="protein sequence ID" value="QIQ03421.1"/>
    <property type="molecule type" value="Genomic_DNA"/>
</dbReference>
<dbReference type="InterPro" id="IPR051204">
    <property type="entry name" value="ABC_transp_perm/SBD"/>
</dbReference>
<evidence type="ECO:0000259" key="8">
    <source>
        <dbReference type="PROSITE" id="PS50928"/>
    </source>
</evidence>
<feature type="transmembrane region" description="Helical" evidence="6">
    <location>
        <begin position="86"/>
        <end position="107"/>
    </location>
</feature>
<evidence type="ECO:0000256" key="4">
    <source>
        <dbReference type="ARBA" id="ARBA00022989"/>
    </source>
</evidence>
<keyword evidence="10" id="KW-1185">Reference proteome</keyword>
<dbReference type="SUPFAM" id="SSF161098">
    <property type="entry name" value="MetI-like"/>
    <property type="match status" value="1"/>
</dbReference>
<feature type="transmembrane region" description="Helical" evidence="6">
    <location>
        <begin position="33"/>
        <end position="53"/>
    </location>
</feature>
<proteinExistence type="inferred from homology"/>
<sequence>MSAQGCLAANDWICGEYLRSRSQELTDATVQHIWITAVSVAIGLIVAFPLALLARSRPAFAGPVLGLTTLLYTIPSLAMFSLLLPFFGLSAGLVITGLVLYSLTILVRNIMAGLESVPEEAREAARGLGYGPARLLWEVELPLALPALMAGLRIATVSTVALTTVGSIVGKGGLGNLITDALTSFFKAQVLAASVLCVLLAVVADLLLLGVQRLLTPWTRAGGGRASRRARLPRRTDRAARPGGGGPSPEDGRATADDPVKAVG</sequence>
<reference evidence="9 10" key="1">
    <citation type="submission" date="2020-03" db="EMBL/GenBank/DDBJ databases">
        <title>A novel species.</title>
        <authorList>
            <person name="Gao J."/>
        </authorList>
    </citation>
    <scope>NUCLEOTIDE SEQUENCE [LARGE SCALE GENOMIC DNA]</scope>
    <source>
        <strain evidence="9 10">QMT-12</strain>
    </source>
</reference>
<dbReference type="RefSeq" id="WP_167029241.1">
    <property type="nucleotide sequence ID" value="NZ_CP050177.1"/>
</dbReference>
<dbReference type="Pfam" id="PF00528">
    <property type="entry name" value="BPD_transp_1"/>
    <property type="match status" value="1"/>
</dbReference>
<dbReference type="Gene3D" id="1.10.3720.10">
    <property type="entry name" value="MetI-like"/>
    <property type="match status" value="1"/>
</dbReference>
<feature type="transmembrane region" description="Helical" evidence="6">
    <location>
        <begin position="143"/>
        <end position="170"/>
    </location>
</feature>
<dbReference type="PROSITE" id="PS50928">
    <property type="entry name" value="ABC_TM1"/>
    <property type="match status" value="1"/>
</dbReference>
<keyword evidence="4 6" id="KW-1133">Transmembrane helix</keyword>
<dbReference type="InterPro" id="IPR000515">
    <property type="entry name" value="MetI-like"/>
</dbReference>
<accession>A0A6G9GZN0</accession>
<evidence type="ECO:0000313" key="10">
    <source>
        <dbReference type="Proteomes" id="UP000501179"/>
    </source>
</evidence>
<feature type="domain" description="ABC transmembrane type-1" evidence="8">
    <location>
        <begin position="29"/>
        <end position="208"/>
    </location>
</feature>